<protein>
    <recommendedName>
        <fullName evidence="8">DNA 3'-5' helicase</fullName>
        <ecNumber evidence="8">5.6.2.4</ecNumber>
    </recommendedName>
</protein>
<dbReference type="InterPro" id="IPR027417">
    <property type="entry name" value="P-loop_NTPase"/>
</dbReference>
<sequence>MTAKQAEALLEGLDANQRRAVQSTSGPVRIIAGAGAGKTRTITRRIAYACALDVWNPAHALAVTFSAKAAAEMRSRLAALGAGEVRAKTFHSAALSQLRFVWSSLTDEPFPVLRATSLPALSEAVRVVTNQSDLDIHDLRLINSEIDWTKVSLIAPEDYPAVCSATGRIPPAQLDPVTFAKVALEFERQKSALGEMNFNDILLLVCHILQAFPEQARRIRRGIDCVTVDEYQDVSPLQHRLLRLWLGGITEVCVVGDAAQTIYSFAGATSHYLLDFAREFAPVHSDIVLDRDYRSTPQIVHYANRVLDASPCRDDYLTLVSARGDGHPIRPTVYDDELDEARGIASRVSRLVSLGVRPGDIGVLARTNAQLVPIRKALADAGIPLTVRGDRREAQEALSAGDLANARHAAYAEDDAAWDAQAEKEMDDDGSDAAGGAGRSGGASSGDGATGLDGAVPPAGGRAPDDAPTAAAADRRMERERLITELLETPGAVAEGRADPGTVSLSTIHSSKGLEWRYVFVAGCADGLIPYGRPRSDAEREEERRLMYVAVTRAEDALFPSYPKGQSTAPAVRRPLSPFLRGM</sequence>
<dbReference type="Gene3D" id="3.40.50.300">
    <property type="entry name" value="P-loop containing nucleotide triphosphate hydrolases"/>
    <property type="match status" value="3"/>
</dbReference>
<evidence type="ECO:0000313" key="15">
    <source>
        <dbReference type="Proteomes" id="UP000216725"/>
    </source>
</evidence>
<dbReference type="InterPro" id="IPR013986">
    <property type="entry name" value="DExx_box_DNA_helicase_dom_sf"/>
</dbReference>
<gene>
    <name evidence="14" type="ORF">PSRA_0924</name>
</gene>
<dbReference type="GO" id="GO:0000725">
    <property type="term" value="P:recombinational repair"/>
    <property type="evidence" value="ECO:0007669"/>
    <property type="project" value="TreeGrafter"/>
</dbReference>
<dbReference type="GO" id="GO:0016887">
    <property type="term" value="F:ATP hydrolysis activity"/>
    <property type="evidence" value="ECO:0007669"/>
    <property type="project" value="RHEA"/>
</dbReference>
<keyword evidence="4 10" id="KW-0347">Helicase</keyword>
<feature type="binding site" evidence="10">
    <location>
        <begin position="32"/>
        <end position="39"/>
    </location>
    <ligand>
        <name>ATP</name>
        <dbReference type="ChEBI" id="CHEBI:30616"/>
    </ligand>
</feature>
<evidence type="ECO:0000256" key="8">
    <source>
        <dbReference type="ARBA" id="ARBA00034808"/>
    </source>
</evidence>
<dbReference type="PROSITE" id="PS51217">
    <property type="entry name" value="UVRD_HELICASE_CTER"/>
    <property type="match status" value="1"/>
</dbReference>
<evidence type="ECO:0000256" key="4">
    <source>
        <dbReference type="ARBA" id="ARBA00022806"/>
    </source>
</evidence>
<evidence type="ECO:0000256" key="10">
    <source>
        <dbReference type="PROSITE-ProRule" id="PRU00560"/>
    </source>
</evidence>
<dbReference type="Proteomes" id="UP000216725">
    <property type="component" value="Unassembled WGS sequence"/>
</dbReference>
<evidence type="ECO:0000256" key="3">
    <source>
        <dbReference type="ARBA" id="ARBA00022801"/>
    </source>
</evidence>
<reference evidence="14 15" key="1">
    <citation type="journal article" date="2017" name="BMC Genomics">
        <title>Comparative genomic and phylogenomic analyses of the Bifidobacteriaceae family.</title>
        <authorList>
            <person name="Lugli G.A."/>
            <person name="Milani C."/>
            <person name="Turroni F."/>
            <person name="Duranti S."/>
            <person name="Mancabelli L."/>
            <person name="Mangifesta M."/>
            <person name="Ferrario C."/>
            <person name="Modesto M."/>
            <person name="Mattarelli P."/>
            <person name="Jiri K."/>
            <person name="van Sinderen D."/>
            <person name="Ventura M."/>
        </authorList>
    </citation>
    <scope>NUCLEOTIDE SEQUENCE [LARGE SCALE GENOMIC DNA]</scope>
    <source>
        <strain evidence="14 15">DSM 24742</strain>
    </source>
</reference>
<dbReference type="Gene3D" id="1.10.10.160">
    <property type="match status" value="1"/>
</dbReference>
<dbReference type="EMBL" id="MWWR01000006">
    <property type="protein sequence ID" value="OZG51844.1"/>
    <property type="molecule type" value="Genomic_DNA"/>
</dbReference>
<dbReference type="EC" id="5.6.2.4" evidence="8"/>
<dbReference type="CDD" id="cd18807">
    <property type="entry name" value="SF1_C_UvrD"/>
    <property type="match status" value="1"/>
</dbReference>
<evidence type="ECO:0000259" key="12">
    <source>
        <dbReference type="PROSITE" id="PS51198"/>
    </source>
</evidence>
<dbReference type="Pfam" id="PF13361">
    <property type="entry name" value="UvrD_C"/>
    <property type="match status" value="2"/>
</dbReference>
<dbReference type="AlphaFoldDB" id="A0A261EYA7"/>
<dbReference type="PANTHER" id="PTHR11070:SF69">
    <property type="entry name" value="ATP-DEPENDENT DNA HELICASE UVRD2"/>
    <property type="match status" value="1"/>
</dbReference>
<dbReference type="GO" id="GO:0005524">
    <property type="term" value="F:ATP binding"/>
    <property type="evidence" value="ECO:0007669"/>
    <property type="project" value="UniProtKB-UniRule"/>
</dbReference>
<feature type="domain" description="UvrD-like helicase ATP-binding" evidence="12">
    <location>
        <begin position="11"/>
        <end position="296"/>
    </location>
</feature>
<name>A0A261EYA7_9BIFI</name>
<comment type="catalytic activity">
    <reaction evidence="9">
        <text>ATP + H2O = ADP + phosphate + H(+)</text>
        <dbReference type="Rhea" id="RHEA:13065"/>
        <dbReference type="ChEBI" id="CHEBI:15377"/>
        <dbReference type="ChEBI" id="CHEBI:15378"/>
        <dbReference type="ChEBI" id="CHEBI:30616"/>
        <dbReference type="ChEBI" id="CHEBI:43474"/>
        <dbReference type="ChEBI" id="CHEBI:456216"/>
        <dbReference type="EC" id="5.6.2.4"/>
    </reaction>
</comment>
<feature type="domain" description="UvrD-like helicase C-terminal" evidence="13">
    <location>
        <begin position="297"/>
        <end position="556"/>
    </location>
</feature>
<keyword evidence="6" id="KW-0413">Isomerase</keyword>
<dbReference type="Pfam" id="PF00580">
    <property type="entry name" value="UvrD-helicase"/>
    <property type="match status" value="1"/>
</dbReference>
<dbReference type="SUPFAM" id="SSF52540">
    <property type="entry name" value="P-loop containing nucleoside triphosphate hydrolases"/>
    <property type="match status" value="1"/>
</dbReference>
<evidence type="ECO:0000256" key="2">
    <source>
        <dbReference type="ARBA" id="ARBA00022741"/>
    </source>
</evidence>
<proteinExistence type="inferred from homology"/>
<evidence type="ECO:0000256" key="9">
    <source>
        <dbReference type="ARBA" id="ARBA00048988"/>
    </source>
</evidence>
<dbReference type="Gene3D" id="1.10.486.10">
    <property type="entry name" value="PCRA, domain 4"/>
    <property type="match status" value="2"/>
</dbReference>
<keyword evidence="2 10" id="KW-0547">Nucleotide-binding</keyword>
<evidence type="ECO:0000256" key="7">
    <source>
        <dbReference type="ARBA" id="ARBA00034617"/>
    </source>
</evidence>
<dbReference type="InterPro" id="IPR000212">
    <property type="entry name" value="DNA_helicase_UvrD/REP"/>
</dbReference>
<dbReference type="RefSeq" id="WP_158216321.1">
    <property type="nucleotide sequence ID" value="NZ_MWWR01000006.1"/>
</dbReference>
<accession>A0A261EYA7</accession>
<feature type="region of interest" description="Disordered" evidence="11">
    <location>
        <begin position="422"/>
        <end position="475"/>
    </location>
</feature>
<dbReference type="CDD" id="cd17932">
    <property type="entry name" value="DEXQc_UvrD"/>
    <property type="match status" value="1"/>
</dbReference>
<dbReference type="InterPro" id="IPR014016">
    <property type="entry name" value="UvrD-like_ATP-bd"/>
</dbReference>
<dbReference type="PROSITE" id="PS51198">
    <property type="entry name" value="UVRD_HELICASE_ATP_BIND"/>
    <property type="match status" value="1"/>
</dbReference>
<feature type="compositionally biased region" description="Low complexity" evidence="11">
    <location>
        <begin position="452"/>
        <end position="472"/>
    </location>
</feature>
<comment type="catalytic activity">
    <reaction evidence="7">
        <text>Couples ATP hydrolysis with the unwinding of duplex DNA by translocating in the 3'-5' direction.</text>
        <dbReference type="EC" id="5.6.2.4"/>
    </reaction>
</comment>
<evidence type="ECO:0000313" key="14">
    <source>
        <dbReference type="EMBL" id="OZG51844.1"/>
    </source>
</evidence>
<keyword evidence="5 10" id="KW-0067">ATP-binding</keyword>
<dbReference type="InterPro" id="IPR014017">
    <property type="entry name" value="DNA_helicase_UvrD-like_C"/>
</dbReference>
<feature type="compositionally biased region" description="Gly residues" evidence="11">
    <location>
        <begin position="433"/>
        <end position="451"/>
    </location>
</feature>
<evidence type="ECO:0000256" key="5">
    <source>
        <dbReference type="ARBA" id="ARBA00022840"/>
    </source>
</evidence>
<keyword evidence="3 10" id="KW-0378">Hydrolase</keyword>
<organism evidence="14 15">
    <name type="scientific">Pseudoscardovia radai</name>
    <dbReference type="NCBI Taxonomy" id="987066"/>
    <lineage>
        <taxon>Bacteria</taxon>
        <taxon>Bacillati</taxon>
        <taxon>Actinomycetota</taxon>
        <taxon>Actinomycetes</taxon>
        <taxon>Bifidobacteriales</taxon>
        <taxon>Bifidobacteriaceae</taxon>
        <taxon>Pseudoscardovia</taxon>
    </lineage>
</organism>
<evidence type="ECO:0000256" key="1">
    <source>
        <dbReference type="ARBA" id="ARBA00009922"/>
    </source>
</evidence>
<evidence type="ECO:0000256" key="11">
    <source>
        <dbReference type="SAM" id="MobiDB-lite"/>
    </source>
</evidence>
<keyword evidence="15" id="KW-1185">Reference proteome</keyword>
<dbReference type="GO" id="GO:0043138">
    <property type="term" value="F:3'-5' DNA helicase activity"/>
    <property type="evidence" value="ECO:0007669"/>
    <property type="project" value="UniProtKB-EC"/>
</dbReference>
<dbReference type="GO" id="GO:0003677">
    <property type="term" value="F:DNA binding"/>
    <property type="evidence" value="ECO:0007669"/>
    <property type="project" value="UniProtKB-KW"/>
</dbReference>
<evidence type="ECO:0000259" key="13">
    <source>
        <dbReference type="PROSITE" id="PS51217"/>
    </source>
</evidence>
<dbReference type="OrthoDB" id="9806690at2"/>
<evidence type="ECO:0000256" key="6">
    <source>
        <dbReference type="ARBA" id="ARBA00023235"/>
    </source>
</evidence>
<dbReference type="PANTHER" id="PTHR11070">
    <property type="entry name" value="UVRD / RECB / PCRA DNA HELICASE FAMILY MEMBER"/>
    <property type="match status" value="1"/>
</dbReference>
<comment type="caution">
    <text evidence="14">The sequence shown here is derived from an EMBL/GenBank/DDBJ whole genome shotgun (WGS) entry which is preliminary data.</text>
</comment>
<comment type="similarity">
    <text evidence="1">Belongs to the helicase family. UvrD subfamily.</text>
</comment>